<reference evidence="19 20" key="1">
    <citation type="journal article" date="2024" name="Chem. Sci.">
        <title>Discovery of megapolipeptins by genome mining of a Burkholderiales bacteria collection.</title>
        <authorList>
            <person name="Paulo B.S."/>
            <person name="Recchia M.J.J."/>
            <person name="Lee S."/>
            <person name="Fergusson C.H."/>
            <person name="Romanowski S.B."/>
            <person name="Hernandez A."/>
            <person name="Krull N."/>
            <person name="Liu D.Y."/>
            <person name="Cavanagh H."/>
            <person name="Bos A."/>
            <person name="Gray C.A."/>
            <person name="Murphy B.T."/>
            <person name="Linington R.G."/>
            <person name="Eustaquio A.S."/>
        </authorList>
    </citation>
    <scope>NUCLEOTIDE SEQUENCE [LARGE SCALE GENOMIC DNA]</scope>
    <source>
        <strain evidence="19 20">RL17-350-BIC-E</strain>
    </source>
</reference>
<dbReference type="InterPro" id="IPR050429">
    <property type="entry name" value="PTS_Glucose_EIICBA"/>
</dbReference>
<dbReference type="PROSITE" id="PS51098">
    <property type="entry name" value="PTS_EIIB_TYPE_1"/>
    <property type="match status" value="1"/>
</dbReference>
<evidence type="ECO:0000256" key="2">
    <source>
        <dbReference type="ARBA" id="ARBA00011910"/>
    </source>
</evidence>
<dbReference type="InterPro" id="IPR036878">
    <property type="entry name" value="Glu_permease_IIB"/>
</dbReference>
<dbReference type="GO" id="GO:0016740">
    <property type="term" value="F:transferase activity"/>
    <property type="evidence" value="ECO:0007669"/>
    <property type="project" value="UniProtKB-KW"/>
</dbReference>
<feature type="transmembrane region" description="Helical" evidence="16">
    <location>
        <begin position="110"/>
        <end position="132"/>
    </location>
</feature>
<keyword evidence="8" id="KW-0598">Phosphotransferase system</keyword>
<evidence type="ECO:0000256" key="14">
    <source>
        <dbReference type="ARBA" id="ARBA00047336"/>
    </source>
</evidence>
<dbReference type="EMBL" id="JAQQCL010000041">
    <property type="protein sequence ID" value="MFM0721212.1"/>
    <property type="molecule type" value="Genomic_DNA"/>
</dbReference>
<dbReference type="PANTHER" id="PTHR30009">
    <property type="entry name" value="CYTOCHROME C-TYPE SYNTHESIS PROTEIN AND PTS TRANSMEMBRANE COMPONENT"/>
    <property type="match status" value="1"/>
</dbReference>
<dbReference type="EC" id="2.7.1.199" evidence="2"/>
<feature type="transmembrane region" description="Helical" evidence="16">
    <location>
        <begin position="152"/>
        <end position="172"/>
    </location>
</feature>
<dbReference type="InterPro" id="IPR001996">
    <property type="entry name" value="PTS_IIB_1"/>
</dbReference>
<evidence type="ECO:0000256" key="16">
    <source>
        <dbReference type="SAM" id="Phobius"/>
    </source>
</evidence>
<protein>
    <recommendedName>
        <fullName evidence="3">PTS system glucose-specific EIICB component</fullName>
        <ecNumber evidence="2">2.7.1.199</ecNumber>
    </recommendedName>
    <alternativeName>
        <fullName evidence="13">EIICB-Glc</fullName>
    </alternativeName>
</protein>
<evidence type="ECO:0000256" key="11">
    <source>
        <dbReference type="ARBA" id="ARBA00022989"/>
    </source>
</evidence>
<gene>
    <name evidence="19" type="primary">ptsG</name>
    <name evidence="19" type="ORF">PQQ73_33425</name>
</gene>
<evidence type="ECO:0000313" key="19">
    <source>
        <dbReference type="EMBL" id="MFM0721212.1"/>
    </source>
</evidence>
<feature type="transmembrane region" description="Helical" evidence="16">
    <location>
        <begin position="279"/>
        <end position="297"/>
    </location>
</feature>
<keyword evidence="4" id="KW-0813">Transport</keyword>
<organism evidence="19 20">
    <name type="scientific">Paraburkholderia strydomiana</name>
    <dbReference type="NCBI Taxonomy" id="1245417"/>
    <lineage>
        <taxon>Bacteria</taxon>
        <taxon>Pseudomonadati</taxon>
        <taxon>Pseudomonadota</taxon>
        <taxon>Betaproteobacteria</taxon>
        <taxon>Burkholderiales</taxon>
        <taxon>Burkholderiaceae</taxon>
        <taxon>Paraburkholderia</taxon>
    </lineage>
</organism>
<dbReference type="InterPro" id="IPR018113">
    <property type="entry name" value="PTrfase_EIIB_Cys"/>
</dbReference>
<comment type="caution">
    <text evidence="19">The sequence shown here is derived from an EMBL/GenBank/DDBJ whole genome shotgun (WGS) entry which is preliminary data.</text>
</comment>
<dbReference type="Proteomes" id="UP001629392">
    <property type="component" value="Unassembled WGS sequence"/>
</dbReference>
<dbReference type="InterPro" id="IPR013013">
    <property type="entry name" value="PTS_EIIC_1"/>
</dbReference>
<comment type="catalytic activity">
    <reaction evidence="14">
        <text>N(pros)-phospho-L-histidyl-[protein] + D-glucose(out) = D-glucose 6-phosphate(in) + L-histidyl-[protein]</text>
        <dbReference type="Rhea" id="RHEA:33367"/>
        <dbReference type="Rhea" id="RHEA-COMP:9745"/>
        <dbReference type="Rhea" id="RHEA-COMP:9746"/>
        <dbReference type="ChEBI" id="CHEBI:4167"/>
        <dbReference type="ChEBI" id="CHEBI:29979"/>
        <dbReference type="ChEBI" id="CHEBI:61548"/>
        <dbReference type="ChEBI" id="CHEBI:64837"/>
        <dbReference type="EC" id="2.7.1.199"/>
    </reaction>
</comment>
<proteinExistence type="predicted"/>
<feature type="transmembrane region" description="Helical" evidence="16">
    <location>
        <begin position="80"/>
        <end position="98"/>
    </location>
</feature>
<feature type="domain" description="PTS EIIC type-1" evidence="18">
    <location>
        <begin position="3"/>
        <end position="392"/>
    </location>
</feature>
<feature type="active site" description="Phosphocysteine intermediate; for EIIB activity" evidence="15">
    <location>
        <position position="428"/>
    </location>
</feature>
<dbReference type="Gene3D" id="3.30.1360.60">
    <property type="entry name" value="Glucose permease domain IIB"/>
    <property type="match status" value="2"/>
</dbReference>
<evidence type="ECO:0000256" key="15">
    <source>
        <dbReference type="PROSITE-ProRule" id="PRU00421"/>
    </source>
</evidence>
<accession>A0ABW9EQK5</accession>
<dbReference type="NCBIfam" id="TIGR00826">
    <property type="entry name" value="EIIB_glc"/>
    <property type="match status" value="1"/>
</dbReference>
<evidence type="ECO:0000256" key="9">
    <source>
        <dbReference type="ARBA" id="ARBA00022692"/>
    </source>
</evidence>
<dbReference type="PANTHER" id="PTHR30009:SF20">
    <property type="entry name" value="PTS SYSTEM GLUCOSE-SPECIFIC EIICB COMPONENT-RELATED"/>
    <property type="match status" value="1"/>
</dbReference>
<evidence type="ECO:0000313" key="20">
    <source>
        <dbReference type="Proteomes" id="UP001629392"/>
    </source>
</evidence>
<evidence type="ECO:0000256" key="7">
    <source>
        <dbReference type="ARBA" id="ARBA00022679"/>
    </source>
</evidence>
<feature type="domain" description="PTS EIIB type-1" evidence="17">
    <location>
        <begin position="406"/>
        <end position="487"/>
    </location>
</feature>
<evidence type="ECO:0000256" key="6">
    <source>
        <dbReference type="ARBA" id="ARBA00022597"/>
    </source>
</evidence>
<dbReference type="Pfam" id="PF02378">
    <property type="entry name" value="PTS_EIIC"/>
    <property type="match status" value="1"/>
</dbReference>
<feature type="transmembrane region" description="Helical" evidence="16">
    <location>
        <begin position="358"/>
        <end position="380"/>
    </location>
</feature>
<evidence type="ECO:0000256" key="13">
    <source>
        <dbReference type="ARBA" id="ARBA00032303"/>
    </source>
</evidence>
<keyword evidence="20" id="KW-1185">Reference proteome</keyword>
<feature type="transmembrane region" description="Helical" evidence="16">
    <location>
        <begin position="250"/>
        <end position="272"/>
    </location>
</feature>
<keyword evidence="10" id="KW-0418">Kinase</keyword>
<dbReference type="Pfam" id="PF00367">
    <property type="entry name" value="PTS_EIIB"/>
    <property type="match status" value="2"/>
</dbReference>
<name>A0ABW9EQK5_9BURK</name>
<keyword evidence="5" id="KW-1003">Cell membrane</keyword>
<evidence type="ECO:0000259" key="18">
    <source>
        <dbReference type="PROSITE" id="PS51103"/>
    </source>
</evidence>
<feature type="transmembrane region" description="Helical" evidence="16">
    <location>
        <begin position="303"/>
        <end position="327"/>
    </location>
</feature>
<dbReference type="SUPFAM" id="SSF55604">
    <property type="entry name" value="Glucose permease domain IIB"/>
    <property type="match status" value="2"/>
</dbReference>
<keyword evidence="9 16" id="KW-0812">Transmembrane</keyword>
<evidence type="ECO:0000256" key="10">
    <source>
        <dbReference type="ARBA" id="ARBA00022777"/>
    </source>
</evidence>
<evidence type="ECO:0000256" key="12">
    <source>
        <dbReference type="ARBA" id="ARBA00023136"/>
    </source>
</evidence>
<evidence type="ECO:0000256" key="1">
    <source>
        <dbReference type="ARBA" id="ARBA00004651"/>
    </source>
</evidence>
<dbReference type="NCBIfam" id="NF008301">
    <property type="entry name" value="PRK11089.1"/>
    <property type="match status" value="1"/>
</dbReference>
<dbReference type="InterPro" id="IPR011299">
    <property type="entry name" value="PTS_IIBC_glc"/>
</dbReference>
<feature type="transmembrane region" description="Helical" evidence="16">
    <location>
        <begin position="55"/>
        <end position="73"/>
    </location>
</feature>
<evidence type="ECO:0000256" key="3">
    <source>
        <dbReference type="ARBA" id="ARBA00021468"/>
    </source>
</evidence>
<dbReference type="InterPro" id="IPR003352">
    <property type="entry name" value="PTS_EIIC"/>
</dbReference>
<evidence type="ECO:0000259" key="17">
    <source>
        <dbReference type="PROSITE" id="PS51098"/>
    </source>
</evidence>
<keyword evidence="6 19" id="KW-0762">Sugar transport</keyword>
<dbReference type="PROSITE" id="PS51103">
    <property type="entry name" value="PTS_EIIC_TYPE_1"/>
    <property type="match status" value="1"/>
</dbReference>
<dbReference type="CDD" id="cd00212">
    <property type="entry name" value="PTS_IIB_glc"/>
    <property type="match status" value="1"/>
</dbReference>
<feature type="transmembrane region" description="Helical" evidence="16">
    <location>
        <begin position="16"/>
        <end position="35"/>
    </location>
</feature>
<evidence type="ECO:0000256" key="5">
    <source>
        <dbReference type="ARBA" id="ARBA00022475"/>
    </source>
</evidence>
<keyword evidence="7 19" id="KW-0808">Transferase</keyword>
<keyword evidence="11 16" id="KW-1133">Transmembrane helix</keyword>
<dbReference type="PROSITE" id="PS01035">
    <property type="entry name" value="PTS_EIIB_TYPE_1_CYS"/>
    <property type="match status" value="1"/>
</dbReference>
<dbReference type="RefSeq" id="WP_408157213.1">
    <property type="nucleotide sequence ID" value="NZ_JAQQCL010000041.1"/>
</dbReference>
<evidence type="ECO:0000256" key="4">
    <source>
        <dbReference type="ARBA" id="ARBA00022448"/>
    </source>
</evidence>
<keyword evidence="12 16" id="KW-0472">Membrane</keyword>
<evidence type="ECO:0000256" key="8">
    <source>
        <dbReference type="ARBA" id="ARBA00022683"/>
    </source>
</evidence>
<sequence length="609" mass="63711">MFSHAFGVLQKIGKSLMLPVAVLPVAGLLLGLGATDFHGYMPAVVLALMKNSGDVIFANLPLIFAIGVALGFTENDGVSGIAATIGYLVMTATLGVIAKVEGIEPDMIMGIPSIQTGVFGGILAGGLAAWMFNRYYRITLPSYLGFFAGKRFVPIVTAIGAIVLGGILSFIWPPIGSGIKAFSHWAAVSDPRTAATVYGFVERLLIPFGLHHIWNVPFFFEMGSYRDPTTGNTVHGDITRFFAGDPTAGILAGAFLFKMFGLPAAAIAIWHCANPEKKVAVGGMMISAALTSFLTGITEPIEFAFLFVAPVLYFIHACLAASAQFVANTLGMRMGFTFSQGGIDFLMFNLVGNKGTHAWYVFILGPIYAVIYYGVFRFFITRFNLKTPGREDDTVETAPLAASGTGGRPRELVHAFGGRSNITSLDACITRLRISVKDPARVDEAKLKALGAAGVMRVGNGVQAIFGPLSENLKTDMQEYLKTAGSDADLAPAGMPVTPGEPVASAGATAAAVLAGSAQSSAQQIARAEKIRAALGGAGNIIKLDALAATRLRVELSDVSRIDAAALKAAGVPATQALKNGAIDLLVGLGAENLAGAIQWEPAAHPAPA</sequence>
<dbReference type="NCBIfam" id="TIGR02002">
    <property type="entry name" value="PTS-II-BC-glcB"/>
    <property type="match status" value="1"/>
</dbReference>
<comment type="subcellular location">
    <subcellularLocation>
        <location evidence="1">Cell membrane</location>
        <topology evidence="1">Multi-pass membrane protein</topology>
    </subcellularLocation>
</comment>